<feature type="domain" description="Radical SAM core" evidence="1">
    <location>
        <begin position="55"/>
        <end position="297"/>
    </location>
</feature>
<dbReference type="Proteomes" id="UP000605201">
    <property type="component" value="Unassembled WGS sequence"/>
</dbReference>
<evidence type="ECO:0000313" key="3">
    <source>
        <dbReference type="Proteomes" id="UP000605201"/>
    </source>
</evidence>
<evidence type="ECO:0000313" key="2">
    <source>
        <dbReference type="EMBL" id="MBC8432386.1"/>
    </source>
</evidence>
<dbReference type="InterPro" id="IPR006638">
    <property type="entry name" value="Elp3/MiaA/NifB-like_rSAM"/>
</dbReference>
<comment type="caution">
    <text evidence="2">The sequence shown here is derived from an EMBL/GenBank/DDBJ whole genome shotgun (WGS) entry which is preliminary data.</text>
</comment>
<dbReference type="PANTHER" id="PTHR13932">
    <property type="entry name" value="COPROPORPHYRINIGEN III OXIDASE"/>
    <property type="match status" value="1"/>
</dbReference>
<dbReference type="GO" id="GO:0051539">
    <property type="term" value="F:4 iron, 4 sulfur cluster binding"/>
    <property type="evidence" value="ECO:0007669"/>
    <property type="project" value="TreeGrafter"/>
</dbReference>
<protein>
    <submittedName>
        <fullName evidence="2">Radical SAM protein</fullName>
    </submittedName>
</protein>
<dbReference type="PANTHER" id="PTHR13932:SF5">
    <property type="entry name" value="RADICAL S-ADENOSYL METHIONINE DOMAIN-CONTAINING PROTEIN 1, MITOCHONDRIAL"/>
    <property type="match status" value="1"/>
</dbReference>
<name>A0A8J6P2R7_9BACT</name>
<dbReference type="GO" id="GO:0006779">
    <property type="term" value="P:porphyrin-containing compound biosynthetic process"/>
    <property type="evidence" value="ECO:0007669"/>
    <property type="project" value="TreeGrafter"/>
</dbReference>
<reference evidence="2 3" key="1">
    <citation type="submission" date="2020-08" db="EMBL/GenBank/DDBJ databases">
        <title>Bridging the membrane lipid divide: bacteria of the FCB group superphylum have the potential to synthesize archaeal ether lipids.</title>
        <authorList>
            <person name="Villanueva L."/>
            <person name="Von Meijenfeldt F.A.B."/>
            <person name="Westbye A.B."/>
            <person name="Yadav S."/>
            <person name="Hopmans E.C."/>
            <person name="Dutilh B.E."/>
            <person name="Sinninghe Damste J.S."/>
        </authorList>
    </citation>
    <scope>NUCLEOTIDE SEQUENCE [LARGE SCALE GENOMIC DNA]</scope>
    <source>
        <strain evidence="2">NIOZ-UU17</strain>
    </source>
</reference>
<dbReference type="InterPro" id="IPR023404">
    <property type="entry name" value="rSAM_horseshoe"/>
</dbReference>
<organism evidence="2 3">
    <name type="scientific">Candidatus Desulfatibia vada</name>
    <dbReference type="NCBI Taxonomy" id="2841696"/>
    <lineage>
        <taxon>Bacteria</taxon>
        <taxon>Pseudomonadati</taxon>
        <taxon>Thermodesulfobacteriota</taxon>
        <taxon>Desulfobacteria</taxon>
        <taxon>Desulfobacterales</taxon>
        <taxon>Desulfobacterales incertae sedis</taxon>
        <taxon>Candidatus Desulfatibia</taxon>
    </lineage>
</organism>
<evidence type="ECO:0000259" key="1">
    <source>
        <dbReference type="PROSITE" id="PS51918"/>
    </source>
</evidence>
<dbReference type="SMART" id="SM00729">
    <property type="entry name" value="Elp3"/>
    <property type="match status" value="1"/>
</dbReference>
<dbReference type="AlphaFoldDB" id="A0A8J6P2R7"/>
<dbReference type="Pfam" id="PF04055">
    <property type="entry name" value="Radical_SAM"/>
    <property type="match status" value="1"/>
</dbReference>
<proteinExistence type="predicted"/>
<dbReference type="InterPro" id="IPR058240">
    <property type="entry name" value="rSAM_sf"/>
</dbReference>
<dbReference type="GO" id="GO:0005737">
    <property type="term" value="C:cytoplasm"/>
    <property type="evidence" value="ECO:0007669"/>
    <property type="project" value="TreeGrafter"/>
</dbReference>
<dbReference type="InterPro" id="IPR007197">
    <property type="entry name" value="rSAM"/>
</dbReference>
<dbReference type="Gene3D" id="3.80.30.20">
    <property type="entry name" value="tm_1862 like domain"/>
    <property type="match status" value="1"/>
</dbReference>
<gene>
    <name evidence="2" type="ORF">H8D96_10750</name>
</gene>
<sequence length="1246" mass="147311">MVIEKIEISNGFLDKLEKSGIRKQYLEYEKAHTYPLSQPFLLQKGSYRDLYKDKPKKGQRFWIYIHVPFCNYNCKYCFYYKIVKKDYDKEGVKNYLIALEREIQNVKLTLKKDEKYKIPTNDLYVGGGTPTYLSPPDIIKFTEIIENNFELSAEHLRTIESTPNTIDREKIKILKKLFNRFSIGVQSYSDYHLKYFSRNHTIENAKKSFRILKENNIDHVNLDFIYGLENQTTEEWRKMVQEFVEEILPESFTMYYLRYVPKTVLAAEEGENRIVGWRELIEMRKAYIDVLKRKGYYMWRPHVFRLQKEGVKKYKGAPGSDLVNHGTVIGFGPSAYSHLGTIIGRNDCDFKRWCEKVKNKKPPISEAYPLTKDDQYARTIIKSLINVEKGLDIERFFKTFPKIKKFKKLYNDEFTLGKTTPDIIKKLVKLKEFGLIEKKGNILLLTNEGILIDEEIAYFLYPEDYKSFPVRKEEYPIIINNRTSKIINRINNYLSMPNSFKEFEIDFEDRKKKGNITKIIEDSPALELIGYLKKEIGTLDEEIIIEEILAIKLNELKFDYKEYLKIESLILSGLVHLSVLRYKSMRECTLSSPNFNQVIHYINDINMSGLHFGSFAYHGEFRFIPKRNFYNFDPFELTNKEINEKLREIIDRYIKEIIIFLNNNNKSNLTDRHSSLLDILIRKFYDNNNQQIITNIKNQWELDRMDKDWKKIIFQNYLSPLLSKKQSNFIFEINSISPLIFYRVELIDKKKKVKIPKIINQKSEASNFFEISGDLDLIVNEYVYKCLDDCDSICTSISESRNCFNENCKLFNQINSNSNIKGQWHKFLCDLYDAIMDFGENHNGYEKDKWEEKKEMIGIKKWHFRDIIEFIFPFIYFQKPIVLSTQVNFDKKDGAISFSITTDPRVSYEQKNNLLNKIAYPEVLVDKMKGLNPSEEDIAIRNWISYVSTSFHILIKSIIECILRIEKLAMEREIGRSVEWDKIVRGLTHEQGNAIPPYENLIKILKGEVEVNDYDKKWNIFSAECGYEYLRFLAFSFGDKHEYDLLGNIYEIKEGLIKIWKRALYMGIFLSSEIPVGREIWMNKLLEITTDPANGIFPNLPNNVSFHKSGLKRISAQIVFMASISNLFQHFISYWKTKKYRYEKKLPKLNEDDVKFFKENIKINVSEKNILIRNKGFLRNQRLDKKTGTVEALEFALGRRFSWEDIKKPKMKFPITDEGWYELDIQLPEDFWVKEGDKNASNLVGG</sequence>
<dbReference type="SFLD" id="SFLDS00029">
    <property type="entry name" value="Radical_SAM"/>
    <property type="match status" value="1"/>
</dbReference>
<accession>A0A8J6P2R7</accession>
<dbReference type="SFLD" id="SFLDG01065">
    <property type="entry name" value="anaerobic_coproporphyrinogen-I"/>
    <property type="match status" value="1"/>
</dbReference>
<dbReference type="EMBL" id="JACNIG010000220">
    <property type="protein sequence ID" value="MBC8432386.1"/>
    <property type="molecule type" value="Genomic_DNA"/>
</dbReference>
<dbReference type="CDD" id="cd01335">
    <property type="entry name" value="Radical_SAM"/>
    <property type="match status" value="1"/>
</dbReference>
<dbReference type="SUPFAM" id="SSF102114">
    <property type="entry name" value="Radical SAM enzymes"/>
    <property type="match status" value="1"/>
</dbReference>
<dbReference type="PROSITE" id="PS51918">
    <property type="entry name" value="RADICAL_SAM"/>
    <property type="match status" value="1"/>
</dbReference>
<dbReference type="GO" id="GO:0003824">
    <property type="term" value="F:catalytic activity"/>
    <property type="evidence" value="ECO:0007669"/>
    <property type="project" value="InterPro"/>
</dbReference>
<dbReference type="InterPro" id="IPR034505">
    <property type="entry name" value="Coproporphyrinogen-III_oxidase"/>
</dbReference>